<evidence type="ECO:0000313" key="2">
    <source>
        <dbReference type="EMBL" id="CAD1838477.1"/>
    </source>
</evidence>
<dbReference type="AlphaFoldDB" id="A0A6V7Q6D0"/>
<dbReference type="EMBL" id="LR862133">
    <property type="protein sequence ID" value="CAD1838477.1"/>
    <property type="molecule type" value="Genomic_DNA"/>
</dbReference>
<sequence>MTIIDDDDESIEAMMLLELESAVANRVPRQRCRTRPFTGHQMLCDILSGHPERCCHHFRVSATTFIALRDALVEKGLISSTRNMTADEQLGIFLYGVGHGVANRILAETFQHSGETISRHFNNVLHGIVRLKDDYIILPSSNAAVHPRIQDNQNFHHFKNTIGAIDGTHIPVVVKRSQQAPFRCRNGFTSQNMMAAVSFDLNFLFVCTGWEGSAADMRIFWRIVMSRPGTDANLARPEHVKQTPNGQSFPIPKAHHMYIFNKKCTSGNIHKRLTRG</sequence>
<evidence type="ECO:0000259" key="1">
    <source>
        <dbReference type="Pfam" id="PF26138"/>
    </source>
</evidence>
<dbReference type="PANTHER" id="PTHR22930:SF221">
    <property type="entry name" value="NUCLEASE HARBI1"/>
    <property type="match status" value="1"/>
</dbReference>
<accession>A0A6V7Q6D0</accession>
<organism evidence="2">
    <name type="scientific">Ananas comosus var. bracteatus</name>
    <name type="common">red pineapple</name>
    <dbReference type="NCBI Taxonomy" id="296719"/>
    <lineage>
        <taxon>Eukaryota</taxon>
        <taxon>Viridiplantae</taxon>
        <taxon>Streptophyta</taxon>
        <taxon>Embryophyta</taxon>
        <taxon>Tracheophyta</taxon>
        <taxon>Spermatophyta</taxon>
        <taxon>Magnoliopsida</taxon>
        <taxon>Liliopsida</taxon>
        <taxon>Poales</taxon>
        <taxon>Bromeliaceae</taxon>
        <taxon>Bromelioideae</taxon>
        <taxon>Ananas</taxon>
    </lineage>
</organism>
<dbReference type="InterPro" id="IPR058353">
    <property type="entry name" value="DUF8040"/>
</dbReference>
<gene>
    <name evidence="2" type="ORF">CB5_LOCUS21688</name>
</gene>
<feature type="domain" description="DUF8040" evidence="1">
    <location>
        <begin position="35"/>
        <end position="129"/>
    </location>
</feature>
<dbReference type="Pfam" id="PF26138">
    <property type="entry name" value="DUF8040"/>
    <property type="match status" value="1"/>
</dbReference>
<proteinExistence type="predicted"/>
<dbReference type="InterPro" id="IPR045249">
    <property type="entry name" value="HARBI1-like"/>
</dbReference>
<reference evidence="2" key="1">
    <citation type="submission" date="2020-07" db="EMBL/GenBank/DDBJ databases">
        <authorList>
            <person name="Lin J."/>
        </authorList>
    </citation>
    <scope>NUCLEOTIDE SEQUENCE</scope>
</reference>
<protein>
    <recommendedName>
        <fullName evidence="1">DUF8040 domain-containing protein</fullName>
    </recommendedName>
</protein>
<dbReference type="PANTHER" id="PTHR22930">
    <property type="match status" value="1"/>
</dbReference>
<name>A0A6V7Q6D0_ANACO</name>